<evidence type="ECO:0000259" key="1">
    <source>
        <dbReference type="Pfam" id="PF16289"/>
    </source>
</evidence>
<comment type="caution">
    <text evidence="2">The sequence shown here is derived from an EMBL/GenBank/DDBJ whole genome shotgun (WGS) entry which is preliminary data.</text>
</comment>
<proteinExistence type="predicted"/>
<accession>A0A699GDU8</accession>
<organism evidence="2">
    <name type="scientific">Tanacetum cinerariifolium</name>
    <name type="common">Dalmatian daisy</name>
    <name type="synonym">Chrysanthemum cinerariifolium</name>
    <dbReference type="NCBI Taxonomy" id="118510"/>
    <lineage>
        <taxon>Eukaryota</taxon>
        <taxon>Viridiplantae</taxon>
        <taxon>Streptophyta</taxon>
        <taxon>Embryophyta</taxon>
        <taxon>Tracheophyta</taxon>
        <taxon>Spermatophyta</taxon>
        <taxon>Magnoliopsida</taxon>
        <taxon>eudicotyledons</taxon>
        <taxon>Gunneridae</taxon>
        <taxon>Pentapetalae</taxon>
        <taxon>asterids</taxon>
        <taxon>campanulids</taxon>
        <taxon>Asterales</taxon>
        <taxon>Asteraceae</taxon>
        <taxon>Asteroideae</taxon>
        <taxon>Anthemideae</taxon>
        <taxon>Anthemidinae</taxon>
        <taxon>Tanacetum</taxon>
    </lineage>
</organism>
<feature type="domain" description="DUF4935" evidence="1">
    <location>
        <begin position="30"/>
        <end position="199"/>
    </location>
</feature>
<dbReference type="Pfam" id="PF16289">
    <property type="entry name" value="PIN_12"/>
    <property type="match status" value="1"/>
</dbReference>
<evidence type="ECO:0000313" key="2">
    <source>
        <dbReference type="EMBL" id="GEU28134.1"/>
    </source>
</evidence>
<sequence>MKKIKVDTLPFPVDYDELNARIQEKIVTAITVDTTVFDDAGKRLDRGLFSQLTQFGRHPATLVISEVVINEINRHLIGSLNVKKERLGRDMTDAADFVGLDLAYVKEIKDKIISLPSAEDLSKNQINKFLEESGAIVVEADDYIHVSDVLDCYFNSDPPFHKDNPKKEEFPDAIALLSLEAWAEDEEREVVVVSRDADWIAFCEKSEKLHLIKDLATALALFQSPDQAVEKMVEDLRAMLNDPTSEVVTGIESDIRNFDWTSHLTTDIDSQFQCEEDDSEVEIKKCVFVDQKNSIVVTDIDDEAVSVIFALQVAGEYTANFSFQKWDSIDKEYISMGDGAVEENFDVSVSVVLRIPIKSTDPEDMEWEIEPLPLHFYLGELEPDWMSGYD</sequence>
<protein>
    <recommendedName>
        <fullName evidence="1">DUF4935 domain-containing protein</fullName>
    </recommendedName>
</protein>
<reference evidence="2" key="1">
    <citation type="journal article" date="2019" name="Sci. Rep.">
        <title>Draft genome of Tanacetum cinerariifolium, the natural source of mosquito coil.</title>
        <authorList>
            <person name="Yamashiro T."/>
            <person name="Shiraishi A."/>
            <person name="Satake H."/>
            <person name="Nakayama K."/>
        </authorList>
    </citation>
    <scope>NUCLEOTIDE SEQUENCE</scope>
</reference>
<name>A0A699GDU8_TANCI</name>
<dbReference type="EMBL" id="BKCJ010000001">
    <property type="protein sequence ID" value="GEU28134.1"/>
    <property type="molecule type" value="Genomic_DNA"/>
</dbReference>
<dbReference type="AlphaFoldDB" id="A0A699GDU8"/>
<dbReference type="InterPro" id="IPR032557">
    <property type="entry name" value="DUF4935"/>
</dbReference>
<gene>
    <name evidence="2" type="ORF">Tci_000112</name>
</gene>